<evidence type="ECO:0000256" key="1">
    <source>
        <dbReference type="ARBA" id="ARBA00007587"/>
    </source>
</evidence>
<sequence>MILQPRDVGWIEVICGPMFSGKTEELIRRLKRATYARQSVQIFKPAIDNRYDDSAIVSHSQLSLPSVPVADLRELRQALDPQVDVVGIDEVQFFDDRVVDFCEELADSGHRVVVAGLDQDYLGKPFGPMPALLSVAEYITKLMSICVHCGNPAHRSYRLSEDPQQVLVGTGQQYEARCRRCFTRGYPAQGDAQNHAPEPHPNEARGRR</sequence>
<dbReference type="Pfam" id="PF00265">
    <property type="entry name" value="TK"/>
    <property type="match status" value="1"/>
</dbReference>
<dbReference type="PANTHER" id="PTHR11441">
    <property type="entry name" value="THYMIDINE KINASE"/>
    <property type="match status" value="1"/>
</dbReference>
<feature type="binding site" evidence="9">
    <location>
        <position position="181"/>
    </location>
    <ligand>
        <name>Zn(2+)</name>
        <dbReference type="ChEBI" id="CHEBI:29105"/>
    </ligand>
</feature>
<protein>
    <recommendedName>
        <fullName evidence="2 9">Thymidine kinase</fullName>
        <ecNumber evidence="2 9">2.7.1.21</ecNumber>
    </recommendedName>
</protein>
<feature type="binding site" evidence="11">
    <location>
        <begin position="166"/>
        <end position="169"/>
    </location>
    <ligand>
        <name>substrate</name>
    </ligand>
</feature>
<dbReference type="PANTHER" id="PTHR11441:SF0">
    <property type="entry name" value="THYMIDINE KINASE, CYTOSOLIC"/>
    <property type="match status" value="1"/>
</dbReference>
<reference evidence="15 16" key="1">
    <citation type="submission" date="2018-05" db="EMBL/GenBank/DDBJ databases">
        <title>Lujinxingia marina gen. nov. sp. nov., a new facultative anaerobic member of the class Deltaproteobacteria, and proposal of Lujinxingaceae fam. nov.</title>
        <authorList>
            <person name="Li C.-M."/>
        </authorList>
    </citation>
    <scope>NUCLEOTIDE SEQUENCE [LARGE SCALE GENOMIC DNA]</scope>
    <source>
        <strain evidence="15 16">B210</strain>
    </source>
</reference>
<keyword evidence="16" id="KW-1185">Reference proteome</keyword>
<dbReference type="PIRSF" id="PIRSF035805">
    <property type="entry name" value="TK_cell"/>
    <property type="match status" value="1"/>
</dbReference>
<organism evidence="15 16">
    <name type="scientific">Lujinxingia litoralis</name>
    <dbReference type="NCBI Taxonomy" id="2211119"/>
    <lineage>
        <taxon>Bacteria</taxon>
        <taxon>Deltaproteobacteria</taxon>
        <taxon>Bradymonadales</taxon>
        <taxon>Lujinxingiaceae</taxon>
        <taxon>Lujinxingia</taxon>
    </lineage>
</organism>
<evidence type="ECO:0000256" key="13">
    <source>
        <dbReference type="RuleBase" id="RU004165"/>
    </source>
</evidence>
<keyword evidence="6 9" id="KW-0547">Nucleotide-binding</keyword>
<evidence type="ECO:0000256" key="9">
    <source>
        <dbReference type="HAMAP-Rule" id="MF_00124"/>
    </source>
</evidence>
<dbReference type="OrthoDB" id="9781579at2"/>
<keyword evidence="8 9" id="KW-0067">ATP-binding</keyword>
<keyword evidence="4 9" id="KW-0237">DNA synthesis</keyword>
<evidence type="ECO:0000313" key="15">
    <source>
        <dbReference type="EMBL" id="RAL23596.1"/>
    </source>
</evidence>
<evidence type="ECO:0000256" key="14">
    <source>
        <dbReference type="SAM" id="MobiDB-lite"/>
    </source>
</evidence>
<keyword evidence="9" id="KW-0479">Metal-binding</keyword>
<feature type="binding site" evidence="9">
    <location>
        <position position="178"/>
    </location>
    <ligand>
        <name>Zn(2+)</name>
        <dbReference type="ChEBI" id="CHEBI:29105"/>
    </ligand>
</feature>
<accession>A0A328C8C7</accession>
<evidence type="ECO:0000256" key="11">
    <source>
        <dbReference type="PIRSR" id="PIRSR035805-2"/>
    </source>
</evidence>
<dbReference type="AlphaFoldDB" id="A0A328C8C7"/>
<dbReference type="GO" id="GO:0005524">
    <property type="term" value="F:ATP binding"/>
    <property type="evidence" value="ECO:0007669"/>
    <property type="project" value="UniProtKB-UniRule"/>
</dbReference>
<dbReference type="RefSeq" id="WP_111728854.1">
    <property type="nucleotide sequence ID" value="NZ_QHKO01000002.1"/>
</dbReference>
<feature type="binding site" evidence="9">
    <location>
        <begin position="89"/>
        <end position="92"/>
    </location>
    <ligand>
        <name>ATP</name>
        <dbReference type="ChEBI" id="CHEBI:30616"/>
    </ligand>
</feature>
<name>A0A328C8C7_9DELT</name>
<dbReference type="GO" id="GO:0005829">
    <property type="term" value="C:cytosol"/>
    <property type="evidence" value="ECO:0007669"/>
    <property type="project" value="TreeGrafter"/>
</dbReference>
<dbReference type="Gene3D" id="3.30.60.20">
    <property type="match status" value="1"/>
</dbReference>
<evidence type="ECO:0000256" key="2">
    <source>
        <dbReference type="ARBA" id="ARBA00012118"/>
    </source>
</evidence>
<feature type="binding site" evidence="9">
    <location>
        <position position="149"/>
    </location>
    <ligand>
        <name>Zn(2+)</name>
        <dbReference type="ChEBI" id="CHEBI:29105"/>
    </ligand>
</feature>
<feature type="region of interest" description="Disordered" evidence="14">
    <location>
        <begin position="189"/>
        <end position="208"/>
    </location>
</feature>
<keyword evidence="9" id="KW-0862">Zinc</keyword>
<dbReference type="Gene3D" id="3.40.50.300">
    <property type="entry name" value="P-loop containing nucleotide triphosphate hydrolases"/>
    <property type="match status" value="1"/>
</dbReference>
<evidence type="ECO:0000256" key="5">
    <source>
        <dbReference type="ARBA" id="ARBA00022679"/>
    </source>
</evidence>
<keyword evidence="3 9" id="KW-0963">Cytoplasm</keyword>
<dbReference type="SUPFAM" id="SSF57716">
    <property type="entry name" value="Glucocorticoid receptor-like (DNA-binding domain)"/>
    <property type="match status" value="1"/>
</dbReference>
<feature type="binding site" evidence="11">
    <location>
        <position position="174"/>
    </location>
    <ligand>
        <name>substrate</name>
    </ligand>
</feature>
<evidence type="ECO:0000256" key="4">
    <source>
        <dbReference type="ARBA" id="ARBA00022634"/>
    </source>
</evidence>
<keyword evidence="5 9" id="KW-0808">Transferase</keyword>
<evidence type="ECO:0000256" key="3">
    <source>
        <dbReference type="ARBA" id="ARBA00022490"/>
    </source>
</evidence>
<dbReference type="FunFam" id="3.40.50.300:FF:000384">
    <property type="entry name" value="Thymidine kinase"/>
    <property type="match status" value="1"/>
</dbReference>
<dbReference type="GO" id="GO:0008270">
    <property type="term" value="F:zinc ion binding"/>
    <property type="evidence" value="ECO:0007669"/>
    <property type="project" value="UniProtKB-UniRule"/>
</dbReference>
<dbReference type="GO" id="GO:0071897">
    <property type="term" value="P:DNA biosynthetic process"/>
    <property type="evidence" value="ECO:0007669"/>
    <property type="project" value="UniProtKB-KW"/>
</dbReference>
<feature type="binding site" evidence="9">
    <location>
        <begin position="16"/>
        <end position="23"/>
    </location>
    <ligand>
        <name>ATP</name>
        <dbReference type="ChEBI" id="CHEBI:30616"/>
    </ligand>
</feature>
<dbReference type="GO" id="GO:0004797">
    <property type="term" value="F:thymidine kinase activity"/>
    <property type="evidence" value="ECO:0007669"/>
    <property type="project" value="UniProtKB-UniRule"/>
</dbReference>
<feature type="compositionally biased region" description="Basic and acidic residues" evidence="14">
    <location>
        <begin position="197"/>
        <end position="208"/>
    </location>
</feature>
<dbReference type="InterPro" id="IPR027417">
    <property type="entry name" value="P-loop_NTPase"/>
</dbReference>
<comment type="catalytic activity">
    <reaction evidence="9 12">
        <text>thymidine + ATP = dTMP + ADP + H(+)</text>
        <dbReference type="Rhea" id="RHEA:19129"/>
        <dbReference type="ChEBI" id="CHEBI:15378"/>
        <dbReference type="ChEBI" id="CHEBI:17748"/>
        <dbReference type="ChEBI" id="CHEBI:30616"/>
        <dbReference type="ChEBI" id="CHEBI:63528"/>
        <dbReference type="ChEBI" id="CHEBI:456216"/>
        <dbReference type="EC" id="2.7.1.21"/>
    </reaction>
</comment>
<evidence type="ECO:0000313" key="16">
    <source>
        <dbReference type="Proteomes" id="UP000249169"/>
    </source>
</evidence>
<dbReference type="EC" id="2.7.1.21" evidence="2 9"/>
<comment type="subcellular location">
    <subcellularLocation>
        <location evidence="9">Cytoplasm</location>
    </subcellularLocation>
</comment>
<dbReference type="HAMAP" id="MF_00124">
    <property type="entry name" value="Thymidine_kinase"/>
    <property type="match status" value="1"/>
</dbReference>
<evidence type="ECO:0000256" key="10">
    <source>
        <dbReference type="PIRSR" id="PIRSR035805-1"/>
    </source>
</evidence>
<feature type="active site" description="Proton acceptor" evidence="9 10">
    <location>
        <position position="90"/>
    </location>
</feature>
<evidence type="ECO:0000256" key="6">
    <source>
        <dbReference type="ARBA" id="ARBA00022741"/>
    </source>
</evidence>
<dbReference type="SUPFAM" id="SSF52540">
    <property type="entry name" value="P-loop containing nucleoside triphosphate hydrolases"/>
    <property type="match status" value="1"/>
</dbReference>
<dbReference type="GO" id="GO:0046104">
    <property type="term" value="P:thymidine metabolic process"/>
    <property type="evidence" value="ECO:0007669"/>
    <property type="project" value="TreeGrafter"/>
</dbReference>
<evidence type="ECO:0000256" key="8">
    <source>
        <dbReference type="ARBA" id="ARBA00022840"/>
    </source>
</evidence>
<dbReference type="NCBIfam" id="NF003296">
    <property type="entry name" value="PRK04296.1-1"/>
    <property type="match status" value="1"/>
</dbReference>
<proteinExistence type="inferred from homology"/>
<evidence type="ECO:0000256" key="12">
    <source>
        <dbReference type="RuleBase" id="RU000544"/>
    </source>
</evidence>
<dbReference type="Proteomes" id="UP000249169">
    <property type="component" value="Unassembled WGS sequence"/>
</dbReference>
<dbReference type="EMBL" id="QHKO01000002">
    <property type="protein sequence ID" value="RAL23596.1"/>
    <property type="molecule type" value="Genomic_DNA"/>
</dbReference>
<comment type="similarity">
    <text evidence="1 9 13">Belongs to the thymidine kinase family.</text>
</comment>
<dbReference type="InterPro" id="IPR001267">
    <property type="entry name" value="Thymidine_kinase"/>
</dbReference>
<gene>
    <name evidence="9" type="primary">tdk</name>
    <name evidence="15" type="ORF">DL240_05400</name>
</gene>
<evidence type="ECO:0000256" key="7">
    <source>
        <dbReference type="ARBA" id="ARBA00022777"/>
    </source>
</evidence>
<keyword evidence="7 9" id="KW-0418">Kinase</keyword>
<comment type="caution">
    <text evidence="15">The sequence shown here is derived from an EMBL/GenBank/DDBJ whole genome shotgun (WGS) entry which is preliminary data.</text>
</comment>
<feature type="binding site" evidence="9">
    <location>
        <position position="146"/>
    </location>
    <ligand>
        <name>Zn(2+)</name>
        <dbReference type="ChEBI" id="CHEBI:29105"/>
    </ligand>
</feature>
<comment type="subunit">
    <text evidence="9">Homotetramer.</text>
</comment>